<gene>
    <name evidence="2" type="ORF">BBO_01289</name>
</gene>
<accession>A0A167K7V2</accession>
<organism evidence="2 3">
    <name type="scientific">Beauveria brongniartii RCEF 3172</name>
    <dbReference type="NCBI Taxonomy" id="1081107"/>
    <lineage>
        <taxon>Eukaryota</taxon>
        <taxon>Fungi</taxon>
        <taxon>Dikarya</taxon>
        <taxon>Ascomycota</taxon>
        <taxon>Pezizomycotina</taxon>
        <taxon>Sordariomycetes</taxon>
        <taxon>Hypocreomycetidae</taxon>
        <taxon>Hypocreales</taxon>
        <taxon>Cordycipitaceae</taxon>
        <taxon>Beauveria</taxon>
        <taxon>Beauveria brongniartii</taxon>
    </lineage>
</organism>
<keyword evidence="3" id="KW-1185">Reference proteome</keyword>
<comment type="caution">
    <text evidence="2">The sequence shown here is derived from an EMBL/GenBank/DDBJ whole genome shotgun (WGS) entry which is preliminary data.</text>
</comment>
<feature type="chain" id="PRO_5007889224" evidence="1">
    <location>
        <begin position="17"/>
        <end position="199"/>
    </location>
</feature>
<feature type="signal peptide" evidence="1">
    <location>
        <begin position="1"/>
        <end position="16"/>
    </location>
</feature>
<protein>
    <submittedName>
        <fullName evidence="2">Uncharacterized protein</fullName>
    </submittedName>
</protein>
<dbReference type="Proteomes" id="UP000076863">
    <property type="component" value="Unassembled WGS sequence"/>
</dbReference>
<evidence type="ECO:0000313" key="2">
    <source>
        <dbReference type="EMBL" id="OAA51342.1"/>
    </source>
</evidence>
<dbReference type="AlphaFoldDB" id="A0A167K7V2"/>
<evidence type="ECO:0000256" key="1">
    <source>
        <dbReference type="SAM" id="SignalP"/>
    </source>
</evidence>
<sequence length="199" mass="21689">MLSLSLLLSAAAGVNALVGGTPVLENNADLGGHQEPIQISDTQFICPGDCAFQGVFFGRPGHFCPEAEAVVRLDEDGKLDDERYGTVFQCPEERLADGITTRKPYNREKPSGCYVGKIRNPNPISCSSNREGKSAEKTVKWSDIAKELKSKTEKRRTQGGRNKCGKAAQEVYSQCTKTGESQECEEESKAFMESCLSAE</sequence>
<keyword evidence="1" id="KW-0732">Signal</keyword>
<reference evidence="2 3" key="1">
    <citation type="journal article" date="2016" name="Genome Biol. Evol.">
        <title>Divergent and convergent evolution of fungal pathogenicity.</title>
        <authorList>
            <person name="Shang Y."/>
            <person name="Xiao G."/>
            <person name="Zheng P."/>
            <person name="Cen K."/>
            <person name="Zhan S."/>
            <person name="Wang C."/>
        </authorList>
    </citation>
    <scope>NUCLEOTIDE SEQUENCE [LARGE SCALE GENOMIC DNA]</scope>
    <source>
        <strain evidence="2 3">RCEF 3172</strain>
    </source>
</reference>
<name>A0A167K7V2_9HYPO</name>
<evidence type="ECO:0000313" key="3">
    <source>
        <dbReference type="Proteomes" id="UP000076863"/>
    </source>
</evidence>
<dbReference type="EMBL" id="AZHA01000002">
    <property type="protein sequence ID" value="OAA51342.1"/>
    <property type="molecule type" value="Genomic_DNA"/>
</dbReference>
<proteinExistence type="predicted"/>